<organism evidence="1 2">
    <name type="scientific">Alternaria alternata</name>
    <name type="common">Alternaria rot fungus</name>
    <name type="synonym">Torula alternata</name>
    <dbReference type="NCBI Taxonomy" id="5599"/>
    <lineage>
        <taxon>Eukaryota</taxon>
        <taxon>Fungi</taxon>
        <taxon>Dikarya</taxon>
        <taxon>Ascomycota</taxon>
        <taxon>Pezizomycotina</taxon>
        <taxon>Dothideomycetes</taxon>
        <taxon>Pleosporomycetidae</taxon>
        <taxon>Pleosporales</taxon>
        <taxon>Pleosporineae</taxon>
        <taxon>Pleosporaceae</taxon>
        <taxon>Alternaria</taxon>
        <taxon>Alternaria sect. Alternaria</taxon>
        <taxon>Alternaria alternata complex</taxon>
    </lineage>
</organism>
<reference evidence="1 2" key="1">
    <citation type="submission" date="2016-05" db="EMBL/GenBank/DDBJ databases">
        <title>Comparative analysis of secretome profiles of manganese(II)-oxidizing ascomycete fungi.</title>
        <authorList>
            <consortium name="DOE Joint Genome Institute"/>
            <person name="Zeiner C.A."/>
            <person name="Purvine S.O."/>
            <person name="Zink E.M."/>
            <person name="Wu S."/>
            <person name="Pasa-Tolic L."/>
            <person name="Chaput D.L."/>
            <person name="Haridas S."/>
            <person name="Grigoriev I.V."/>
            <person name="Santelli C.M."/>
            <person name="Hansel C.M."/>
        </authorList>
    </citation>
    <scope>NUCLEOTIDE SEQUENCE [LARGE SCALE GENOMIC DNA]</scope>
    <source>
        <strain evidence="1 2">SRC1lrK2f</strain>
    </source>
</reference>
<dbReference type="EMBL" id="KV441489">
    <property type="protein sequence ID" value="OAG16557.1"/>
    <property type="molecule type" value="Genomic_DNA"/>
</dbReference>
<sequence>MCRQCTTIDPGSEESCSITFRIRIREILDRIDHLLRCCNNLEDRYREAGIVFHKTERACRLACERNTEWAILYANLEKAFLIDSYEDIFAPLKDMETRLMKLRIKVQHVPSAATAGELMVAFWHDLAPPTDALIAEFGTFKQYISKLQSDAYTLRLFNKKYFQVNDLGVHNAWYDPVVDMINNKRTVRSRVGEFTLFADWVHSLPEAQRALEVQAGHDGYNPSGTLFEDRLFAYSMDLIWRTNERFIPNRHQPSRGLQHGGT</sequence>
<gene>
    <name evidence="1" type="ORF">CC77DRAFT_1012172</name>
</gene>
<dbReference type="KEGG" id="aalt:CC77DRAFT_1012172"/>
<evidence type="ECO:0000313" key="1">
    <source>
        <dbReference type="EMBL" id="OAG16557.1"/>
    </source>
</evidence>
<dbReference type="GeneID" id="29109344"/>
<dbReference type="RefSeq" id="XP_018381978.1">
    <property type="nucleotide sequence ID" value="XM_018523750.1"/>
</dbReference>
<dbReference type="AlphaFoldDB" id="A0A177DBJ6"/>
<keyword evidence="2" id="KW-1185">Reference proteome</keyword>
<name>A0A177DBJ6_ALTAL</name>
<accession>A0A177DBJ6</accession>
<dbReference type="VEuPathDB" id="FungiDB:CC77DRAFT_1012172"/>
<protein>
    <submittedName>
        <fullName evidence="1">Uncharacterized protein</fullName>
    </submittedName>
</protein>
<evidence type="ECO:0000313" key="2">
    <source>
        <dbReference type="Proteomes" id="UP000077248"/>
    </source>
</evidence>
<dbReference type="Proteomes" id="UP000077248">
    <property type="component" value="Unassembled WGS sequence"/>
</dbReference>
<proteinExistence type="predicted"/>